<evidence type="ECO:0000313" key="3">
    <source>
        <dbReference type="Proteomes" id="UP001159427"/>
    </source>
</evidence>
<sequence length="271" mass="31774">MASGNPLLTLERMLNGRTTLKTQKLTHNNIICIGTGLLNEIQEVMREDKEKAVREAVAAAEATAEAELRQSLKELREKMDDEREQALEEARLRAEEQMAEIQYRCEVAEKKRARSAFERFQEEKRTALEKAAYEAEKRKQEEMRALTENLTKKLRNEAALQREIALALTLSISYILSLGFLQKNAERRRQESIEETKRECERQAAAEAARVAEIHRNKCDEFNERINHLTKLLRNENTEKVRVEESFHEMKEDYKRFQDYTKGFNSDYLMK</sequence>
<comment type="caution">
    <text evidence="2">The sequence shown here is derived from an EMBL/GenBank/DDBJ whole genome shotgun (WGS) entry which is preliminary data.</text>
</comment>
<keyword evidence="3" id="KW-1185">Reference proteome</keyword>
<dbReference type="Proteomes" id="UP001159427">
    <property type="component" value="Unassembled WGS sequence"/>
</dbReference>
<organism evidence="2 3">
    <name type="scientific">Porites evermanni</name>
    <dbReference type="NCBI Taxonomy" id="104178"/>
    <lineage>
        <taxon>Eukaryota</taxon>
        <taxon>Metazoa</taxon>
        <taxon>Cnidaria</taxon>
        <taxon>Anthozoa</taxon>
        <taxon>Hexacorallia</taxon>
        <taxon>Scleractinia</taxon>
        <taxon>Fungiina</taxon>
        <taxon>Poritidae</taxon>
        <taxon>Porites</taxon>
    </lineage>
</organism>
<evidence type="ECO:0000256" key="1">
    <source>
        <dbReference type="SAM" id="Coils"/>
    </source>
</evidence>
<keyword evidence="1" id="KW-0175">Coiled coil</keyword>
<evidence type="ECO:0000313" key="2">
    <source>
        <dbReference type="EMBL" id="CAH3020622.1"/>
    </source>
</evidence>
<gene>
    <name evidence="2" type="ORF">PEVE_00007895</name>
</gene>
<dbReference type="EMBL" id="CALNXI010000153">
    <property type="protein sequence ID" value="CAH3020622.1"/>
    <property type="molecule type" value="Genomic_DNA"/>
</dbReference>
<reference evidence="2 3" key="1">
    <citation type="submission" date="2022-05" db="EMBL/GenBank/DDBJ databases">
        <authorList>
            <consortium name="Genoscope - CEA"/>
            <person name="William W."/>
        </authorList>
    </citation>
    <scope>NUCLEOTIDE SEQUENCE [LARGE SCALE GENOMIC DNA]</scope>
</reference>
<protein>
    <submittedName>
        <fullName evidence="2">Uncharacterized protein</fullName>
    </submittedName>
</protein>
<accession>A0ABN8LWX2</accession>
<feature type="coiled-coil region" evidence="1">
    <location>
        <begin position="65"/>
        <end position="239"/>
    </location>
</feature>
<name>A0ABN8LWX2_9CNID</name>
<proteinExistence type="predicted"/>